<dbReference type="AlphaFoldDB" id="A0A8C5PB13"/>
<reference evidence="15" key="2">
    <citation type="submission" date="2025-09" db="UniProtKB">
        <authorList>
            <consortium name="Ensembl"/>
        </authorList>
    </citation>
    <scope>IDENTIFICATION</scope>
</reference>
<keyword evidence="6 12" id="KW-0863">Zinc-finger</keyword>
<dbReference type="SMART" id="SM00355">
    <property type="entry name" value="ZnF_C2H2"/>
    <property type="match status" value="5"/>
</dbReference>
<evidence type="ECO:0000256" key="9">
    <source>
        <dbReference type="ARBA" id="ARBA00023125"/>
    </source>
</evidence>
<dbReference type="PANTHER" id="PTHR14196:SF15">
    <property type="entry name" value="OOCYTE ZINC FINGER PROTEIN XLCOF7.1-LIKE"/>
    <property type="match status" value="1"/>
</dbReference>
<evidence type="ECO:0000256" key="4">
    <source>
        <dbReference type="ARBA" id="ARBA00022723"/>
    </source>
</evidence>
<dbReference type="Gene3D" id="3.30.160.60">
    <property type="entry name" value="Classic Zinc Finger"/>
    <property type="match status" value="5"/>
</dbReference>
<dbReference type="OrthoDB" id="654211at2759"/>
<dbReference type="Pfam" id="PF00096">
    <property type="entry name" value="zf-C2H2"/>
    <property type="match status" value="5"/>
</dbReference>
<dbReference type="PROSITE" id="PS50157">
    <property type="entry name" value="ZINC_FINGER_C2H2_2"/>
    <property type="match status" value="5"/>
</dbReference>
<proteinExistence type="inferred from homology"/>
<dbReference type="SUPFAM" id="SSF109640">
    <property type="entry name" value="KRAB domain (Kruppel-associated box)"/>
    <property type="match status" value="1"/>
</dbReference>
<evidence type="ECO:0000256" key="1">
    <source>
        <dbReference type="ARBA" id="ARBA00003767"/>
    </source>
</evidence>
<evidence type="ECO:0000256" key="7">
    <source>
        <dbReference type="ARBA" id="ARBA00022833"/>
    </source>
</evidence>
<feature type="domain" description="C2H2-type" evidence="14">
    <location>
        <begin position="389"/>
        <end position="416"/>
    </location>
</feature>
<dbReference type="GO" id="GO:0005634">
    <property type="term" value="C:nucleus"/>
    <property type="evidence" value="ECO:0007669"/>
    <property type="project" value="UniProtKB-SubCell"/>
</dbReference>
<evidence type="ECO:0000256" key="3">
    <source>
        <dbReference type="ARBA" id="ARBA00006991"/>
    </source>
</evidence>
<comment type="subcellular location">
    <subcellularLocation>
        <location evidence="2">Nucleus</location>
    </subcellularLocation>
</comment>
<dbReference type="CDD" id="cd07765">
    <property type="entry name" value="KRAB_A-box"/>
    <property type="match status" value="1"/>
</dbReference>
<keyword evidence="4" id="KW-0479">Metal-binding</keyword>
<evidence type="ECO:0000256" key="6">
    <source>
        <dbReference type="ARBA" id="ARBA00022771"/>
    </source>
</evidence>
<dbReference type="Gene3D" id="6.10.140.140">
    <property type="match status" value="1"/>
</dbReference>
<protein>
    <recommendedName>
        <fullName evidence="14">C2H2-type domain-containing protein</fullName>
    </recommendedName>
</protein>
<feature type="compositionally biased region" description="Polar residues" evidence="13">
    <location>
        <begin position="182"/>
        <end position="208"/>
    </location>
</feature>
<dbReference type="GeneTree" id="ENSGT01150000286953"/>
<dbReference type="FunFam" id="3.30.160.60:FF:000097">
    <property type="entry name" value="Zinc finger protein"/>
    <property type="match status" value="1"/>
</dbReference>
<evidence type="ECO:0000256" key="2">
    <source>
        <dbReference type="ARBA" id="ARBA00004123"/>
    </source>
</evidence>
<keyword evidence="11" id="KW-0539">Nucleus</keyword>
<keyword evidence="7" id="KW-0862">Zinc</keyword>
<keyword evidence="10" id="KW-0804">Transcription</keyword>
<sequence>MKKLVTHVKNSSSSFASRGFCKNQSPTMVPPCHSLIREKQKDQKILKMTSKIIQLLTEEVRLPGLGHHTYMYIVKPRRVSGWWLCHCVCQIAMTCEDVTVYLSTQEWDYLNGEKDLYKEVVEIYQPASSLGDNTSRWTPEDDVHGLVSSPHDAIEDINVCVSPSRANHRIEGKSDITCLRPETTSFEGVTPNNPRTHGSVDQTQTEYTSIHEEESTSSDGQSLTDSDIQPMSGEGQPEERASMFAHIKEEPEFCEDRELLNTYQPTEQEECPSAYFKEKSTSYGEGNGVRQCFINQYGIVVEKPFTCLECGKCFSHKSGLNIHLRIHTGEKPYPCTECGKGFIKKSDLVRHLSIHTGEKPFTCTECGRSFSQKSSLKSHRMVHTGEKPFSCSECGKRFCQKASLLSHIRTHTREKPFSCSHCGKKFGQESSLKSHLRIHLEEKERNLLTEKELVWVSF</sequence>
<keyword evidence="5" id="KW-0677">Repeat</keyword>
<keyword evidence="8" id="KW-0805">Transcription regulation</keyword>
<dbReference type="SUPFAM" id="SSF57667">
    <property type="entry name" value="beta-beta-alpha zinc fingers"/>
    <property type="match status" value="3"/>
</dbReference>
<dbReference type="InterPro" id="IPR050717">
    <property type="entry name" value="C2H2-ZF_Transcription_Reg"/>
</dbReference>
<keyword evidence="9" id="KW-0238">DNA-binding</keyword>
<feature type="domain" description="C2H2-type" evidence="14">
    <location>
        <begin position="305"/>
        <end position="332"/>
    </location>
</feature>
<dbReference type="Ensembl" id="ENSLLET00000011527.1">
    <property type="protein sequence ID" value="ENSLLEP00000011083.1"/>
    <property type="gene ID" value="ENSLLEG00000007061.1"/>
</dbReference>
<evidence type="ECO:0000256" key="10">
    <source>
        <dbReference type="ARBA" id="ARBA00023163"/>
    </source>
</evidence>
<dbReference type="Pfam" id="PF01352">
    <property type="entry name" value="KRAB"/>
    <property type="match status" value="1"/>
</dbReference>
<dbReference type="PROSITE" id="PS00028">
    <property type="entry name" value="ZINC_FINGER_C2H2_1"/>
    <property type="match status" value="5"/>
</dbReference>
<dbReference type="FunFam" id="3.30.160.60:FF:000151">
    <property type="entry name" value="Zinc finger and SCAN domain-containing 21"/>
    <property type="match status" value="1"/>
</dbReference>
<accession>A0A8C5PB13</accession>
<comment type="function">
    <text evidence="1">May be involved in transcriptional regulation.</text>
</comment>
<evidence type="ECO:0000256" key="11">
    <source>
        <dbReference type="ARBA" id="ARBA00023242"/>
    </source>
</evidence>
<dbReference type="GO" id="GO:0000977">
    <property type="term" value="F:RNA polymerase II transcription regulatory region sequence-specific DNA binding"/>
    <property type="evidence" value="ECO:0007669"/>
    <property type="project" value="TreeGrafter"/>
</dbReference>
<dbReference type="FunFam" id="3.30.160.60:FF:000706">
    <property type="entry name" value="Zinc finger protein"/>
    <property type="match status" value="1"/>
</dbReference>
<dbReference type="FunFam" id="3.30.160.60:FF:000912">
    <property type="entry name" value="Zinc finger protein 660"/>
    <property type="match status" value="1"/>
</dbReference>
<evidence type="ECO:0000313" key="15">
    <source>
        <dbReference type="Ensembl" id="ENSLLEP00000011083.1"/>
    </source>
</evidence>
<dbReference type="Proteomes" id="UP000694569">
    <property type="component" value="Unplaced"/>
</dbReference>
<feature type="domain" description="C2H2-type" evidence="14">
    <location>
        <begin position="333"/>
        <end position="360"/>
    </location>
</feature>
<evidence type="ECO:0000256" key="13">
    <source>
        <dbReference type="SAM" id="MobiDB-lite"/>
    </source>
</evidence>
<dbReference type="PANTHER" id="PTHR14196">
    <property type="entry name" value="ODD-SKIPPED - RELATED"/>
    <property type="match status" value="1"/>
</dbReference>
<dbReference type="InterPro" id="IPR001909">
    <property type="entry name" value="KRAB"/>
</dbReference>
<dbReference type="InterPro" id="IPR036051">
    <property type="entry name" value="KRAB_dom_sf"/>
</dbReference>
<dbReference type="FunFam" id="3.30.160.60:FF:000759">
    <property type="entry name" value="zinc finger protein 16"/>
    <property type="match status" value="1"/>
</dbReference>
<feature type="region of interest" description="Disordered" evidence="13">
    <location>
        <begin position="181"/>
        <end position="239"/>
    </location>
</feature>
<dbReference type="GO" id="GO:0000981">
    <property type="term" value="F:DNA-binding transcription factor activity, RNA polymerase II-specific"/>
    <property type="evidence" value="ECO:0007669"/>
    <property type="project" value="TreeGrafter"/>
</dbReference>
<evidence type="ECO:0000256" key="5">
    <source>
        <dbReference type="ARBA" id="ARBA00022737"/>
    </source>
</evidence>
<comment type="similarity">
    <text evidence="3">Belongs to the krueppel C2H2-type zinc-finger protein family.</text>
</comment>
<dbReference type="GO" id="GO:0008270">
    <property type="term" value="F:zinc ion binding"/>
    <property type="evidence" value="ECO:0007669"/>
    <property type="project" value="UniProtKB-KW"/>
</dbReference>
<evidence type="ECO:0000256" key="8">
    <source>
        <dbReference type="ARBA" id="ARBA00023015"/>
    </source>
</evidence>
<feature type="compositionally biased region" description="Polar residues" evidence="13">
    <location>
        <begin position="217"/>
        <end position="229"/>
    </location>
</feature>
<feature type="domain" description="C2H2-type" evidence="14">
    <location>
        <begin position="361"/>
        <end position="388"/>
    </location>
</feature>
<organism evidence="15 16">
    <name type="scientific">Leptobrachium leishanense</name>
    <name type="common">Leishan spiny toad</name>
    <dbReference type="NCBI Taxonomy" id="445787"/>
    <lineage>
        <taxon>Eukaryota</taxon>
        <taxon>Metazoa</taxon>
        <taxon>Chordata</taxon>
        <taxon>Craniata</taxon>
        <taxon>Vertebrata</taxon>
        <taxon>Euteleostomi</taxon>
        <taxon>Amphibia</taxon>
        <taxon>Batrachia</taxon>
        <taxon>Anura</taxon>
        <taxon>Pelobatoidea</taxon>
        <taxon>Megophryidae</taxon>
        <taxon>Leptobrachium</taxon>
    </lineage>
</organism>
<dbReference type="InterPro" id="IPR036236">
    <property type="entry name" value="Znf_C2H2_sf"/>
</dbReference>
<evidence type="ECO:0000256" key="12">
    <source>
        <dbReference type="PROSITE-ProRule" id="PRU00042"/>
    </source>
</evidence>
<reference evidence="15" key="1">
    <citation type="submission" date="2025-08" db="UniProtKB">
        <authorList>
            <consortium name="Ensembl"/>
        </authorList>
    </citation>
    <scope>IDENTIFICATION</scope>
</reference>
<dbReference type="InterPro" id="IPR013087">
    <property type="entry name" value="Znf_C2H2_type"/>
</dbReference>
<feature type="domain" description="C2H2-type" evidence="14">
    <location>
        <begin position="417"/>
        <end position="444"/>
    </location>
</feature>
<keyword evidence="16" id="KW-1185">Reference proteome</keyword>
<evidence type="ECO:0000259" key="14">
    <source>
        <dbReference type="PROSITE" id="PS50157"/>
    </source>
</evidence>
<evidence type="ECO:0000313" key="16">
    <source>
        <dbReference type="Proteomes" id="UP000694569"/>
    </source>
</evidence>
<name>A0A8C5PB13_9ANUR</name>